<dbReference type="HAMAP" id="MF_00230">
    <property type="entry name" value="CobT"/>
    <property type="match status" value="1"/>
</dbReference>
<dbReference type="NCBIfam" id="TIGR03160">
    <property type="entry name" value="cobT_DBIPRT"/>
    <property type="match status" value="1"/>
</dbReference>
<feature type="region of interest" description="Disordered" evidence="12">
    <location>
        <begin position="158"/>
        <end position="192"/>
    </location>
</feature>
<keyword evidence="7 11" id="KW-0328">Glycosyltransferase</keyword>
<evidence type="ECO:0000256" key="8">
    <source>
        <dbReference type="ARBA" id="ARBA00022679"/>
    </source>
</evidence>
<dbReference type="STRING" id="362257.SVTN_07170"/>
<gene>
    <name evidence="11" type="primary">cobT</name>
    <name evidence="14" type="ORF">SVTN_07170</name>
</gene>
<evidence type="ECO:0000256" key="11">
    <source>
        <dbReference type="HAMAP-Rule" id="MF_00230"/>
    </source>
</evidence>
<dbReference type="Proteomes" id="UP000031774">
    <property type="component" value="Chromosome"/>
</dbReference>
<comment type="catalytic activity">
    <reaction evidence="10 11">
        <text>5,6-dimethylbenzimidazole + nicotinate beta-D-ribonucleotide = alpha-ribazole 5'-phosphate + nicotinate + H(+)</text>
        <dbReference type="Rhea" id="RHEA:11196"/>
        <dbReference type="ChEBI" id="CHEBI:15378"/>
        <dbReference type="ChEBI" id="CHEBI:15890"/>
        <dbReference type="ChEBI" id="CHEBI:32544"/>
        <dbReference type="ChEBI" id="CHEBI:57502"/>
        <dbReference type="ChEBI" id="CHEBI:57918"/>
        <dbReference type="EC" id="2.4.2.21"/>
    </reaction>
</comment>
<dbReference type="EMBL" id="CP010407">
    <property type="protein sequence ID" value="AJF64228.1"/>
    <property type="molecule type" value="Genomic_DNA"/>
</dbReference>
<name>A0A0B5I3P2_9ACTN</name>
<evidence type="ECO:0000313" key="15">
    <source>
        <dbReference type="Proteomes" id="UP000031774"/>
    </source>
</evidence>
<dbReference type="Gene3D" id="3.40.50.10210">
    <property type="match status" value="1"/>
</dbReference>
<dbReference type="CDD" id="cd02145">
    <property type="entry name" value="BluB"/>
    <property type="match status" value="1"/>
</dbReference>
<dbReference type="Gene3D" id="3.40.109.10">
    <property type="entry name" value="NADH Oxidase"/>
    <property type="match status" value="1"/>
</dbReference>
<feature type="region of interest" description="Disordered" evidence="12">
    <location>
        <begin position="1"/>
        <end position="43"/>
    </location>
</feature>
<evidence type="ECO:0000256" key="5">
    <source>
        <dbReference type="ARBA" id="ARBA00015486"/>
    </source>
</evidence>
<dbReference type="EC" id="2.4.2.21" evidence="4 11"/>
<dbReference type="SUPFAM" id="SSF55469">
    <property type="entry name" value="FMN-dependent nitroreductase-like"/>
    <property type="match status" value="1"/>
</dbReference>
<dbReference type="NCBIfam" id="NF000996">
    <property type="entry name" value="PRK00105.1"/>
    <property type="match status" value="1"/>
</dbReference>
<dbReference type="InterPro" id="IPR012825">
    <property type="entry name" value="BluB"/>
</dbReference>
<comment type="function">
    <text evidence="1 11">Catalyzes the synthesis of alpha-ribazole-5'-phosphate from nicotinate mononucleotide (NAMN) and 5,6-dimethylbenzimidazole (DMB).</text>
</comment>
<dbReference type="CDD" id="cd02439">
    <property type="entry name" value="DMB-PRT_CobT"/>
    <property type="match status" value="1"/>
</dbReference>
<dbReference type="InterPro" id="IPR023195">
    <property type="entry name" value="Nict_dMeBzImd_PRibTrfase_N"/>
</dbReference>
<dbReference type="RefSeq" id="WP_041128298.1">
    <property type="nucleotide sequence ID" value="NZ_CP010407.1"/>
</dbReference>
<evidence type="ECO:0000256" key="9">
    <source>
        <dbReference type="ARBA" id="ARBA00030686"/>
    </source>
</evidence>
<evidence type="ECO:0000256" key="7">
    <source>
        <dbReference type="ARBA" id="ARBA00022676"/>
    </source>
</evidence>
<dbReference type="PANTHER" id="PTHR43463:SF1">
    <property type="entry name" value="NICOTINATE-NUCLEOTIDE--DIMETHYLBENZIMIDAZOLE PHOSPHORIBOSYLTRANSFERASE"/>
    <property type="match status" value="1"/>
</dbReference>
<evidence type="ECO:0000256" key="4">
    <source>
        <dbReference type="ARBA" id="ARBA00011991"/>
    </source>
</evidence>
<feature type="compositionally biased region" description="Acidic residues" evidence="12">
    <location>
        <begin position="547"/>
        <end position="558"/>
    </location>
</feature>
<dbReference type="InterPro" id="IPR003200">
    <property type="entry name" value="Nict_dMeBzImd_PRibTrfase"/>
</dbReference>
<feature type="region of interest" description="Disordered" evidence="12">
    <location>
        <begin position="444"/>
        <end position="574"/>
    </location>
</feature>
<dbReference type="InterPro" id="IPR017846">
    <property type="entry name" value="Nict_dMeBzImd_PRibTrfase_bact"/>
</dbReference>
<evidence type="ECO:0000256" key="3">
    <source>
        <dbReference type="ARBA" id="ARBA00007110"/>
    </source>
</evidence>
<organism evidence="14 15">
    <name type="scientific">Streptomyces vietnamensis</name>
    <dbReference type="NCBI Taxonomy" id="362257"/>
    <lineage>
        <taxon>Bacteria</taxon>
        <taxon>Bacillati</taxon>
        <taxon>Actinomycetota</taxon>
        <taxon>Actinomycetes</taxon>
        <taxon>Kitasatosporales</taxon>
        <taxon>Streptomycetaceae</taxon>
        <taxon>Streptomyces</taxon>
    </lineage>
</organism>
<dbReference type="SUPFAM" id="SSF52733">
    <property type="entry name" value="Nicotinate mononucleotide:5,6-dimethylbenzimidazole phosphoribosyltransferase (CobT)"/>
    <property type="match status" value="1"/>
</dbReference>
<dbReference type="KEGG" id="svt:SVTN_07170"/>
<evidence type="ECO:0000256" key="10">
    <source>
        <dbReference type="ARBA" id="ARBA00047340"/>
    </source>
</evidence>
<dbReference type="HOGENOM" id="CLU_002982_2_0_11"/>
<reference evidence="14 15" key="1">
    <citation type="submission" date="2014-12" db="EMBL/GenBank/DDBJ databases">
        <title>Complete genome sequence of Streptomyces vietnamensis strain GIMV4.0001, a genetic manipulable producer of the benzoisochromanequinone antibiotic granaticin.</title>
        <authorList>
            <person name="Deng M.R."/>
            <person name="Guo J."/>
            <person name="Ma L.Y."/>
            <person name="Feng G.D."/>
            <person name="Mo C.Y."/>
            <person name="Zhu H.H."/>
        </authorList>
    </citation>
    <scope>NUCLEOTIDE SEQUENCE [LARGE SCALE GENOMIC DNA]</scope>
    <source>
        <strain evidence="15">GIMV4.0001</strain>
    </source>
</reference>
<feature type="compositionally biased region" description="Low complexity" evidence="12">
    <location>
        <begin position="520"/>
        <end position="546"/>
    </location>
</feature>
<feature type="compositionally biased region" description="Low complexity" evidence="12">
    <location>
        <begin position="310"/>
        <end position="338"/>
    </location>
</feature>
<dbReference type="GO" id="GO:0009236">
    <property type="term" value="P:cobalamin biosynthetic process"/>
    <property type="evidence" value="ECO:0007669"/>
    <property type="project" value="UniProtKB-UniRule"/>
</dbReference>
<keyword evidence="6 11" id="KW-0169">Cobalamin biosynthesis</keyword>
<dbReference type="AlphaFoldDB" id="A0A0B5I3P2"/>
<keyword evidence="8 11" id="KW-0808">Transferase</keyword>
<dbReference type="PANTHER" id="PTHR43463">
    <property type="entry name" value="NICOTINATE-NUCLEOTIDE--DIMETHYLBENZIMIDAZOLE PHOSPHORIBOSYLTRANSFERASE"/>
    <property type="match status" value="1"/>
</dbReference>
<dbReference type="UniPathway" id="UPA00061">
    <property type="reaction ID" value="UER00516"/>
</dbReference>
<comment type="pathway">
    <text evidence="2 11">Nucleoside biosynthesis; alpha-ribazole biosynthesis; alpha-ribazole from 5,6-dimethylbenzimidazole: step 1/2.</text>
</comment>
<sequence>MTDTGQVPGEGLPENAGMVEQPGIPAPGAYTFLDPSEHTTEDDDLLLMPGAQGAWSEHPPGVVPAPPVAVPPPVVPNQGVPHASAPEAPAPMGDPLTDPLPDPLTAPLPDGVALADVLTAPQGQTPPQGVPLGTPAHGVPVVTDHGYEPGILDTGAHEAAGRDTGSVDLGGVRVPPPATAPTPPPARRPLHMGPPVPDATGGVVLSLADRGPAAAPAPAPQPAPAPEPVVATAPAPMPVRNPGPPTTGPEYFEIAQDQQLAPQGAEPWVAQPQEPVAPAETVVPPAAQFVQVEGSVPTTPHLAPIPAPEAPQAAEPTPVAEAAEPVEPQEAPEAAVEPTPEPAPAPEETTPEAAVPAPREAEAAEPQVAEAPAEPAQPVEETPQAEAVEAAPVEAVAVEVPAEATPEAAQPVVEEPVPAQAAEVEPVEVPAEQVVEPVAQAVPEAAAPEEPVTAEIPAEAPAQPQAEEPTEAPTEAVAEEIRAVAEDLPEQQVAAQPETEPQAQPSAEAEVQEQPETETEPQAQPEAEAETQPQPEAEAETQAQPEAETELQEPSETDAEARPDAPAPGYDDAEREAVLRVMRERRDIRNGFRSDPIPHEVLLRVLEAAHTAPSVGHSQPWDFVVIRSAETRQTMHELAQRQREAYAKSLPKARAKQFKELKIEAILDTPVNIVVTADPTRGGRHTLGRYTQPQMAPYSSALAVENLWLAARAEGLGVGWVSFFDEREMVRALGLPEHLEVVAYLCVGYVDEFPEEPELMQAGWSKRRPLAWVVHEETYGRRALPGEEPHDLLQETVANIRPLDAKALGEAWERQKRMTKPAGALGMLEIISAQLSGLSRVCPPPIPEPAAVAIFAGDHGVHAQGVTPWPQEVTGQMVANFLGGGAVCNAFANQVGAEVCVVDVGVKSELPATPGLLPRKVRAGTGDFTTGLAMTREEVLAAIEVGIETARDLVAAGNKALLTGEMGIANTTASAALISVYTGVDAAEVTGRGTGINDETHARKVDVVRRALDLHKPDPADPIGVLSAIGGLEHAALVGLILGAASLRTPVILDGVSTGAAALVARAIAPESLAACIAGHRSAEPGHVAALNKLGLRPLVDLDLRLGEGTGALLALPLVQSAARAMHEVATFDSAGVTEK</sequence>
<dbReference type="InterPro" id="IPR000415">
    <property type="entry name" value="Nitroreductase-like"/>
</dbReference>
<accession>A0A0B5I3P2</accession>
<dbReference type="GO" id="GO:0008939">
    <property type="term" value="F:nicotinate-nucleotide-dimethylbenzimidazole phosphoribosyltransferase activity"/>
    <property type="evidence" value="ECO:0007669"/>
    <property type="project" value="UniProtKB-UniRule"/>
</dbReference>
<feature type="region of interest" description="Disordered" evidence="12">
    <location>
        <begin position="297"/>
        <end position="388"/>
    </location>
</feature>
<dbReference type="Pfam" id="PF00881">
    <property type="entry name" value="Nitroreductase"/>
    <property type="match status" value="1"/>
</dbReference>
<evidence type="ECO:0000313" key="14">
    <source>
        <dbReference type="EMBL" id="AJF64228.1"/>
    </source>
</evidence>
<evidence type="ECO:0000256" key="12">
    <source>
        <dbReference type="SAM" id="MobiDB-lite"/>
    </source>
</evidence>
<keyword evidence="15" id="KW-1185">Reference proteome</keyword>
<feature type="compositionally biased region" description="Pro residues" evidence="12">
    <location>
        <begin position="174"/>
        <end position="192"/>
    </location>
</feature>
<dbReference type="NCBIfam" id="TIGR02476">
    <property type="entry name" value="BluB"/>
    <property type="match status" value="1"/>
</dbReference>
<dbReference type="GO" id="GO:0016491">
    <property type="term" value="F:oxidoreductase activity"/>
    <property type="evidence" value="ECO:0007669"/>
    <property type="project" value="InterPro"/>
</dbReference>
<evidence type="ECO:0000256" key="6">
    <source>
        <dbReference type="ARBA" id="ARBA00022573"/>
    </source>
</evidence>
<dbReference type="FunFam" id="3.40.50.10210:FF:000001">
    <property type="entry name" value="Nicotinate-nucleotide--dimethylbenzimidazole phosphoribosyltransferase"/>
    <property type="match status" value="1"/>
</dbReference>
<proteinExistence type="inferred from homology"/>
<comment type="similarity">
    <text evidence="3 11">Belongs to the CobT family.</text>
</comment>
<dbReference type="InterPro" id="IPR036087">
    <property type="entry name" value="Nict_dMeBzImd_PRibTrfase_sf"/>
</dbReference>
<dbReference type="InterPro" id="IPR029479">
    <property type="entry name" value="Nitroreductase"/>
</dbReference>
<evidence type="ECO:0000256" key="2">
    <source>
        <dbReference type="ARBA" id="ARBA00005049"/>
    </source>
</evidence>
<dbReference type="Gene3D" id="1.10.1610.10">
    <property type="match status" value="1"/>
</dbReference>
<feature type="compositionally biased region" description="Acidic residues" evidence="12">
    <location>
        <begin position="510"/>
        <end position="519"/>
    </location>
</feature>
<protein>
    <recommendedName>
        <fullName evidence="5 11">Nicotinate-nucleotide--dimethylbenzimidazole phosphoribosyltransferase</fullName>
        <shortName evidence="11">NN:DBI PRT</shortName>
        <ecNumber evidence="4 11">2.4.2.21</ecNumber>
    </recommendedName>
    <alternativeName>
        <fullName evidence="9 11">N(1)-alpha-phosphoribosyltransferase</fullName>
    </alternativeName>
</protein>
<feature type="compositionally biased region" description="Low complexity" evidence="12">
    <location>
        <begin position="346"/>
        <end position="388"/>
    </location>
</feature>
<feature type="compositionally biased region" description="Low complexity" evidence="12">
    <location>
        <begin position="444"/>
        <end position="476"/>
    </location>
</feature>
<evidence type="ECO:0000256" key="1">
    <source>
        <dbReference type="ARBA" id="ARBA00002197"/>
    </source>
</evidence>
<feature type="active site" description="Proton acceptor" evidence="11">
    <location>
        <position position="1108"/>
    </location>
</feature>
<dbReference type="Pfam" id="PF02277">
    <property type="entry name" value="DBI_PRT"/>
    <property type="match status" value="1"/>
</dbReference>
<feature type="domain" description="Nitroreductase" evidence="13">
    <location>
        <begin position="583"/>
        <end position="749"/>
    </location>
</feature>
<evidence type="ECO:0000259" key="13">
    <source>
        <dbReference type="Pfam" id="PF00881"/>
    </source>
</evidence>
<feature type="region of interest" description="Disordered" evidence="12">
    <location>
        <begin position="405"/>
        <end position="425"/>
    </location>
</feature>